<evidence type="ECO:0000256" key="2">
    <source>
        <dbReference type="ARBA" id="ARBA00007131"/>
    </source>
</evidence>
<proteinExistence type="inferred from homology"/>
<comment type="cofactor">
    <cofactor evidence="1">
        <name>thiamine diphosphate</name>
        <dbReference type="ChEBI" id="CHEBI:58937"/>
    </cofactor>
</comment>
<dbReference type="GO" id="GO:0000287">
    <property type="term" value="F:magnesium ion binding"/>
    <property type="evidence" value="ECO:0007669"/>
    <property type="project" value="UniProtKB-ARBA"/>
</dbReference>
<evidence type="ECO:0000259" key="4">
    <source>
        <dbReference type="Pfam" id="PF00456"/>
    </source>
</evidence>
<accession>A0AA94HMN4</accession>
<dbReference type="PANTHER" id="PTHR47514:SF1">
    <property type="entry name" value="TRANSKETOLASE N-TERMINAL SECTION-RELATED"/>
    <property type="match status" value="1"/>
</dbReference>
<feature type="domain" description="Transketolase N-terminal" evidence="4">
    <location>
        <begin position="92"/>
        <end position="276"/>
    </location>
</feature>
<name>A0AA94HMN4_9MICO</name>
<gene>
    <name evidence="5" type="ORF">SAMN04487783_1550</name>
</gene>
<dbReference type="InterPro" id="IPR005474">
    <property type="entry name" value="Transketolase_N"/>
</dbReference>
<evidence type="ECO:0000256" key="1">
    <source>
        <dbReference type="ARBA" id="ARBA00001964"/>
    </source>
</evidence>
<dbReference type="InterPro" id="IPR029061">
    <property type="entry name" value="THDP-binding"/>
</dbReference>
<comment type="caution">
    <text evidence="5">The sequence shown here is derived from an EMBL/GenBank/DDBJ whole genome shotgun (WGS) entry which is preliminary data.</text>
</comment>
<comment type="similarity">
    <text evidence="2">Belongs to the transketolase family.</text>
</comment>
<protein>
    <submittedName>
        <fullName evidence="5">Transketolase</fullName>
    </submittedName>
</protein>
<sequence>MTDTTTAADWRVETHRVAQRIRARVLEITLLKDGCYLSQALSSADVLAALYTRILKLAPLEQPLDSPAFAGVPGAADASPSGGRFHGEHGPDLDRFLISPAHYAVAIYAALESVGRLQDGALESFNTDGSTLEMIGAEHSPGFELTTGSFGQALSQSGGIAFARRLKGDTGRTMVFVSDGELEEGQTWEGVQAAAFYKLDRLVMFVDVNGQQVDGWTKDVMNIEPINSRFEAFGWDVATVDGHDLEAIVDAVETKEADGRPLVVLLYTDSAKGMPYLNARKPHLHYVRAKTEEDRREFEAALARLQEESR</sequence>
<dbReference type="Pfam" id="PF00456">
    <property type="entry name" value="Transketolase_N"/>
    <property type="match status" value="1"/>
</dbReference>
<dbReference type="AlphaFoldDB" id="A0AA94HMN4"/>
<keyword evidence="3" id="KW-0786">Thiamine pyrophosphate</keyword>
<dbReference type="Proteomes" id="UP000198506">
    <property type="component" value="Unassembled WGS sequence"/>
</dbReference>
<dbReference type="SUPFAM" id="SSF52518">
    <property type="entry name" value="Thiamin diphosphate-binding fold (THDP-binding)"/>
    <property type="match status" value="1"/>
</dbReference>
<evidence type="ECO:0000256" key="3">
    <source>
        <dbReference type="ARBA" id="ARBA00023052"/>
    </source>
</evidence>
<organism evidence="5 6">
    <name type="scientific">Agrococcus baldri</name>
    <dbReference type="NCBI Taxonomy" id="153730"/>
    <lineage>
        <taxon>Bacteria</taxon>
        <taxon>Bacillati</taxon>
        <taxon>Actinomycetota</taxon>
        <taxon>Actinomycetes</taxon>
        <taxon>Micrococcales</taxon>
        <taxon>Microbacteriaceae</taxon>
        <taxon>Agrococcus</taxon>
    </lineage>
</organism>
<evidence type="ECO:0000313" key="5">
    <source>
        <dbReference type="EMBL" id="SFS11294.1"/>
    </source>
</evidence>
<dbReference type="EMBL" id="FOZN01000002">
    <property type="protein sequence ID" value="SFS11294.1"/>
    <property type="molecule type" value="Genomic_DNA"/>
</dbReference>
<keyword evidence="6" id="KW-1185">Reference proteome</keyword>
<dbReference type="PANTHER" id="PTHR47514">
    <property type="entry name" value="TRANSKETOLASE N-TERMINAL SECTION-RELATED"/>
    <property type="match status" value="1"/>
</dbReference>
<dbReference type="Gene3D" id="3.40.50.970">
    <property type="match status" value="1"/>
</dbReference>
<reference evidence="5 6" key="1">
    <citation type="submission" date="2016-10" db="EMBL/GenBank/DDBJ databases">
        <authorList>
            <person name="Varghese N."/>
            <person name="Submissions S."/>
        </authorList>
    </citation>
    <scope>NUCLEOTIDE SEQUENCE [LARGE SCALE GENOMIC DNA]</scope>
    <source>
        <strain evidence="5 6">IAM 15147</strain>
    </source>
</reference>
<dbReference type="RefSeq" id="WP_092917442.1">
    <property type="nucleotide sequence ID" value="NZ_FOZN01000002.1"/>
</dbReference>
<evidence type="ECO:0000313" key="6">
    <source>
        <dbReference type="Proteomes" id="UP000198506"/>
    </source>
</evidence>